<protein>
    <submittedName>
        <fullName evidence="2">Membrane protein</fullName>
    </submittedName>
</protein>
<dbReference type="PANTHER" id="PTHR34289">
    <property type="entry name" value="PROTEIN, PUTATIVE (DUF819)-RELATED"/>
    <property type="match status" value="1"/>
</dbReference>
<feature type="transmembrane region" description="Helical" evidence="1">
    <location>
        <begin position="292"/>
        <end position="313"/>
    </location>
</feature>
<dbReference type="AlphaFoldDB" id="A0AA37ST44"/>
<feature type="transmembrane region" description="Helical" evidence="1">
    <location>
        <begin position="268"/>
        <end position="286"/>
    </location>
</feature>
<reference evidence="2" key="1">
    <citation type="journal article" date="2014" name="Int. J. Syst. Evol. Microbiol.">
        <title>Complete genome sequence of Corynebacterium casei LMG S-19264T (=DSM 44701T), isolated from a smear-ripened cheese.</title>
        <authorList>
            <consortium name="US DOE Joint Genome Institute (JGI-PGF)"/>
            <person name="Walter F."/>
            <person name="Albersmeier A."/>
            <person name="Kalinowski J."/>
            <person name="Ruckert C."/>
        </authorList>
    </citation>
    <scope>NUCLEOTIDE SEQUENCE</scope>
    <source>
        <strain evidence="2">NBRC 108769</strain>
    </source>
</reference>
<feature type="transmembrane region" description="Helical" evidence="1">
    <location>
        <begin position="200"/>
        <end position="221"/>
    </location>
</feature>
<dbReference type="PANTHER" id="PTHR34289:SF8">
    <property type="entry name" value="DUF819 DOMAIN-CONTAINING PROTEIN"/>
    <property type="match status" value="1"/>
</dbReference>
<reference evidence="2" key="2">
    <citation type="submission" date="2023-01" db="EMBL/GenBank/DDBJ databases">
        <title>Draft genome sequence of Portibacter lacus strain NBRC 108769.</title>
        <authorList>
            <person name="Sun Q."/>
            <person name="Mori K."/>
        </authorList>
    </citation>
    <scope>NUCLEOTIDE SEQUENCE</scope>
    <source>
        <strain evidence="2">NBRC 108769</strain>
    </source>
</reference>
<evidence type="ECO:0000313" key="2">
    <source>
        <dbReference type="EMBL" id="GLR19973.1"/>
    </source>
</evidence>
<feature type="transmembrane region" description="Helical" evidence="1">
    <location>
        <begin position="115"/>
        <end position="134"/>
    </location>
</feature>
<name>A0AA37ST44_9BACT</name>
<dbReference type="Proteomes" id="UP001156666">
    <property type="component" value="Unassembled WGS sequence"/>
</dbReference>
<gene>
    <name evidence="2" type="ORF">GCM10007940_45890</name>
</gene>
<evidence type="ECO:0000313" key="3">
    <source>
        <dbReference type="Proteomes" id="UP001156666"/>
    </source>
</evidence>
<accession>A0AA37ST44</accession>
<feature type="transmembrane region" description="Helical" evidence="1">
    <location>
        <begin position="241"/>
        <end position="259"/>
    </location>
</feature>
<feature type="transmembrane region" description="Helical" evidence="1">
    <location>
        <begin position="23"/>
        <end position="45"/>
    </location>
</feature>
<keyword evidence="1" id="KW-0812">Transmembrane</keyword>
<evidence type="ECO:0000256" key="1">
    <source>
        <dbReference type="SAM" id="Phobius"/>
    </source>
</evidence>
<keyword evidence="3" id="KW-1185">Reference proteome</keyword>
<feature type="transmembrane region" description="Helical" evidence="1">
    <location>
        <begin position="82"/>
        <end position="103"/>
    </location>
</feature>
<comment type="caution">
    <text evidence="2">The sequence shown here is derived from an EMBL/GenBank/DDBJ whole genome shotgun (WGS) entry which is preliminary data.</text>
</comment>
<feature type="transmembrane region" description="Helical" evidence="1">
    <location>
        <begin position="52"/>
        <end position="70"/>
    </location>
</feature>
<feature type="transmembrane region" description="Helical" evidence="1">
    <location>
        <begin position="140"/>
        <end position="162"/>
    </location>
</feature>
<keyword evidence="1" id="KW-1133">Transmembrane helix</keyword>
<organism evidence="2 3">
    <name type="scientific">Portibacter lacus</name>
    <dbReference type="NCBI Taxonomy" id="1099794"/>
    <lineage>
        <taxon>Bacteria</taxon>
        <taxon>Pseudomonadati</taxon>
        <taxon>Bacteroidota</taxon>
        <taxon>Saprospiria</taxon>
        <taxon>Saprospirales</taxon>
        <taxon>Haliscomenobacteraceae</taxon>
        <taxon>Portibacter</taxon>
    </lineage>
</organism>
<dbReference type="EMBL" id="BSOH01000037">
    <property type="protein sequence ID" value="GLR19973.1"/>
    <property type="molecule type" value="Genomic_DNA"/>
</dbReference>
<sequence length="381" mass="41469">MTLISIATISIYLEEKYKLFKKLTGALVAMMLGMLLSNIGFLPTASASYDLIWEYIVPLTIPLLLMKINVKTIVKEAGSLFWAFHLSALGTIVGSIIAVALLYNAVPHLAQIVPAMTGSYIGGSINFVALVAAFEPPEDLVNATIVADNGIMAIYFILLIALPSMPLIRKLFPRINEAKFKKAEDSATANSDENSKQITLLDIGFVLTIAFVITAMSVLISDYFSADRFSGIVRGLLGQKYILLTTFSMLFPILFPKFAKTLNGNNEIGVFFIFLFFVLIGVPASIKTVIVGAPIMLIFCAIILAFNFLVTFSLGKLFKFELEDLVMAAIVTSGGPMNGVAIAKAKGWNAYIVPSLLMGIWGYIIGNYTGYFAGLILENIF</sequence>
<keyword evidence="1" id="KW-0472">Membrane</keyword>
<dbReference type="Pfam" id="PF05684">
    <property type="entry name" value="DUF819"/>
    <property type="match status" value="1"/>
</dbReference>
<feature type="transmembrane region" description="Helical" evidence="1">
    <location>
        <begin position="351"/>
        <end position="377"/>
    </location>
</feature>
<dbReference type="InterPro" id="IPR008537">
    <property type="entry name" value="DUF819"/>
</dbReference>
<feature type="transmembrane region" description="Helical" evidence="1">
    <location>
        <begin position="325"/>
        <end position="345"/>
    </location>
</feature>
<proteinExistence type="predicted"/>